<evidence type="ECO:0000313" key="2">
    <source>
        <dbReference type="EMBL" id="JAE26822.1"/>
    </source>
</evidence>
<reference evidence="2" key="1">
    <citation type="submission" date="2014-09" db="EMBL/GenBank/DDBJ databases">
        <authorList>
            <person name="Magalhaes I.L.F."/>
            <person name="Oliveira U."/>
            <person name="Santos F.R."/>
            <person name="Vidigal T.H.D.A."/>
            <person name="Brescovit A.D."/>
            <person name="Santos A.J."/>
        </authorList>
    </citation>
    <scope>NUCLEOTIDE SEQUENCE</scope>
    <source>
        <tissue evidence="2">Shoot tissue taken approximately 20 cm above the soil surface</tissue>
    </source>
</reference>
<name>A0A0A9GQT9_ARUDO</name>
<dbReference type="AlphaFoldDB" id="A0A0A9GQT9"/>
<feature type="compositionally biased region" description="Basic residues" evidence="1">
    <location>
        <begin position="38"/>
        <end position="49"/>
    </location>
</feature>
<sequence length="49" mass="5557">MIKQLRVVRPPRRYASVHTPRPESPASTGRAPVPAPAGRRRRAPCRRRS</sequence>
<reference evidence="2" key="2">
    <citation type="journal article" date="2015" name="Data Brief">
        <title>Shoot transcriptome of the giant reed, Arundo donax.</title>
        <authorList>
            <person name="Barrero R.A."/>
            <person name="Guerrero F.D."/>
            <person name="Moolhuijzen P."/>
            <person name="Goolsby J.A."/>
            <person name="Tidwell J."/>
            <person name="Bellgard S.E."/>
            <person name="Bellgard M.I."/>
        </authorList>
    </citation>
    <scope>NUCLEOTIDE SEQUENCE</scope>
    <source>
        <tissue evidence="2">Shoot tissue taken approximately 20 cm above the soil surface</tissue>
    </source>
</reference>
<evidence type="ECO:0000256" key="1">
    <source>
        <dbReference type="SAM" id="MobiDB-lite"/>
    </source>
</evidence>
<proteinExistence type="predicted"/>
<organism evidence="2">
    <name type="scientific">Arundo donax</name>
    <name type="common">Giant reed</name>
    <name type="synonym">Donax arundinaceus</name>
    <dbReference type="NCBI Taxonomy" id="35708"/>
    <lineage>
        <taxon>Eukaryota</taxon>
        <taxon>Viridiplantae</taxon>
        <taxon>Streptophyta</taxon>
        <taxon>Embryophyta</taxon>
        <taxon>Tracheophyta</taxon>
        <taxon>Spermatophyta</taxon>
        <taxon>Magnoliopsida</taxon>
        <taxon>Liliopsida</taxon>
        <taxon>Poales</taxon>
        <taxon>Poaceae</taxon>
        <taxon>PACMAD clade</taxon>
        <taxon>Arundinoideae</taxon>
        <taxon>Arundineae</taxon>
        <taxon>Arundo</taxon>
    </lineage>
</organism>
<dbReference type="EMBL" id="GBRH01171074">
    <property type="protein sequence ID" value="JAE26822.1"/>
    <property type="molecule type" value="Transcribed_RNA"/>
</dbReference>
<protein>
    <submittedName>
        <fullName evidence="2">Uncharacterized protein</fullName>
    </submittedName>
</protein>
<feature type="region of interest" description="Disordered" evidence="1">
    <location>
        <begin position="1"/>
        <end position="49"/>
    </location>
</feature>
<accession>A0A0A9GQT9</accession>